<comment type="caution">
    <text evidence="2">The sequence shown here is derived from an EMBL/GenBank/DDBJ whole genome shotgun (WGS) entry which is preliminary data.</text>
</comment>
<sequence length="118" mass="13418">MKFLYICVLLLAVFVASQAYSASWGKRNNTDILLSRQNERRAPLKNNYWSVNIDYPRAGTNNNYTISFINVIDNFRNTSGATPSLWSGGPGYRYAQINLRSQVSRGIDSTVEIYGKRK</sequence>
<evidence type="ECO:0000256" key="1">
    <source>
        <dbReference type="SAM" id="SignalP"/>
    </source>
</evidence>
<dbReference type="InterPro" id="IPR031734">
    <property type="entry name" value="MBF2"/>
</dbReference>
<dbReference type="KEGG" id="dnv:108655151"/>
<keyword evidence="3" id="KW-1185">Reference proteome</keyword>
<feature type="signal peptide" evidence="1">
    <location>
        <begin position="1"/>
        <end position="19"/>
    </location>
</feature>
<keyword evidence="1" id="KW-0732">Signal</keyword>
<gene>
    <name evidence="2" type="ORF">AWZ03_007096</name>
</gene>
<dbReference type="OrthoDB" id="8192785at2759"/>
<dbReference type="EMBL" id="LSRL02000057">
    <property type="protein sequence ID" value="TDG46535.1"/>
    <property type="molecule type" value="Genomic_DNA"/>
</dbReference>
<protein>
    <recommendedName>
        <fullName evidence="4">Salivary secreted peptide</fullName>
    </recommendedName>
</protein>
<organism evidence="2 3">
    <name type="scientific">Drosophila navojoa</name>
    <name type="common">Fruit fly</name>
    <dbReference type="NCBI Taxonomy" id="7232"/>
    <lineage>
        <taxon>Eukaryota</taxon>
        <taxon>Metazoa</taxon>
        <taxon>Ecdysozoa</taxon>
        <taxon>Arthropoda</taxon>
        <taxon>Hexapoda</taxon>
        <taxon>Insecta</taxon>
        <taxon>Pterygota</taxon>
        <taxon>Neoptera</taxon>
        <taxon>Endopterygota</taxon>
        <taxon>Diptera</taxon>
        <taxon>Brachycera</taxon>
        <taxon>Muscomorpha</taxon>
        <taxon>Ephydroidea</taxon>
        <taxon>Drosophilidae</taxon>
        <taxon>Drosophila</taxon>
    </lineage>
</organism>
<dbReference type="PANTHER" id="PTHR37685:SF1">
    <property type="entry name" value="GEO11136P1-RELATED"/>
    <property type="match status" value="1"/>
</dbReference>
<proteinExistence type="predicted"/>
<dbReference type="Proteomes" id="UP000295192">
    <property type="component" value="Unassembled WGS sequence"/>
</dbReference>
<evidence type="ECO:0000313" key="2">
    <source>
        <dbReference type="EMBL" id="TDG46535.1"/>
    </source>
</evidence>
<evidence type="ECO:0000313" key="3">
    <source>
        <dbReference type="Proteomes" id="UP000295192"/>
    </source>
</evidence>
<reference evidence="2 3" key="1">
    <citation type="journal article" date="2019" name="J. Hered.">
        <title>An Improved Genome Assembly for Drosophila navojoa, the Basal Species in the mojavensis Cluster.</title>
        <authorList>
            <person name="Vanderlinde T."/>
            <person name="Dupim E.G."/>
            <person name="Nazario-Yepiz N.O."/>
            <person name="Carvalho A.B."/>
        </authorList>
    </citation>
    <scope>NUCLEOTIDE SEQUENCE [LARGE SCALE GENOMIC DNA]</scope>
    <source>
        <strain evidence="2">Navoj_Jal97</strain>
        <tissue evidence="2">Whole organism</tissue>
    </source>
</reference>
<dbReference type="Pfam" id="PF15868">
    <property type="entry name" value="MBF2"/>
    <property type="match status" value="1"/>
</dbReference>
<accession>A0A484BFH1</accession>
<dbReference type="OMA" id="WGKRNST"/>
<name>A0A484BFH1_DRONA</name>
<feature type="chain" id="PRO_5019712889" description="Salivary secreted peptide" evidence="1">
    <location>
        <begin position="20"/>
        <end position="118"/>
    </location>
</feature>
<evidence type="ECO:0008006" key="4">
    <source>
        <dbReference type="Google" id="ProtNLM"/>
    </source>
</evidence>
<dbReference type="PANTHER" id="PTHR37685">
    <property type="entry name" value="GEO11136P1-RELATED"/>
    <property type="match status" value="1"/>
</dbReference>
<dbReference type="AlphaFoldDB" id="A0A484BFH1"/>